<keyword evidence="1" id="KW-0732">Signal</keyword>
<feature type="chain" id="PRO_5039276665" evidence="1">
    <location>
        <begin position="23"/>
        <end position="284"/>
    </location>
</feature>
<dbReference type="Gene3D" id="3.40.50.1820">
    <property type="entry name" value="alpha/beta hydrolase"/>
    <property type="match status" value="1"/>
</dbReference>
<name>A0A846WMA2_9ACTN</name>
<evidence type="ECO:0000313" key="2">
    <source>
        <dbReference type="EMBL" id="NKY01421.1"/>
    </source>
</evidence>
<dbReference type="Proteomes" id="UP000563898">
    <property type="component" value="Unassembled WGS sequence"/>
</dbReference>
<reference evidence="2 3" key="1">
    <citation type="submission" date="2020-04" db="EMBL/GenBank/DDBJ databases">
        <title>MicrobeNet Type strains.</title>
        <authorList>
            <person name="Nicholson A.C."/>
        </authorList>
    </citation>
    <scope>NUCLEOTIDE SEQUENCE [LARGE SCALE GENOMIC DNA]</scope>
    <source>
        <strain evidence="2 3">ATCC BAA-14</strain>
    </source>
</reference>
<gene>
    <name evidence="2" type="ORF">HGA05_07540</name>
</gene>
<dbReference type="AlphaFoldDB" id="A0A846WMA2"/>
<evidence type="ECO:0000313" key="3">
    <source>
        <dbReference type="Proteomes" id="UP000563898"/>
    </source>
</evidence>
<evidence type="ECO:0000256" key="1">
    <source>
        <dbReference type="SAM" id="SignalP"/>
    </source>
</evidence>
<dbReference type="GO" id="GO:0016298">
    <property type="term" value="F:lipase activity"/>
    <property type="evidence" value="ECO:0007669"/>
    <property type="project" value="TreeGrafter"/>
</dbReference>
<dbReference type="Pfam" id="PF01674">
    <property type="entry name" value="Lipase_2"/>
    <property type="match status" value="1"/>
</dbReference>
<feature type="signal peptide" evidence="1">
    <location>
        <begin position="1"/>
        <end position="22"/>
    </location>
</feature>
<sequence length="284" mass="29841">MVGAGALAALALVGAVSATAAADPLATTGPAQTDWTTALRLSIAQPNLVPPGMNDPNCRPSAAHPRPVVLLNGAFVNKYGIWARLSPMLAAAGYCVYGLDYGTTIPGPFHQMGDARSSAREIGDFIDGVRRHTGADQVDLVGYSEGGFVPFYYLNELGGASRVHTFVAVASPMRGMSFHGALELLSRTPATRQLLQAALPAAIDGTKGSAYMQEISRHGLTRPNVTYVTISSRDDSVVALNETQLPPGPNVTNIVIQDLDPRTSAFHGAITYNTVALDSVLRAL</sequence>
<dbReference type="SUPFAM" id="SSF53474">
    <property type="entry name" value="alpha/beta-Hydrolases"/>
    <property type="match status" value="1"/>
</dbReference>
<keyword evidence="2" id="KW-0378">Hydrolase</keyword>
<accession>A0A846WMA2</accession>
<proteinExistence type="predicted"/>
<dbReference type="InterPro" id="IPR002918">
    <property type="entry name" value="Lipase_EstA/Esterase_EstB"/>
</dbReference>
<protein>
    <submittedName>
        <fullName evidence="2">Alpha/beta fold hydrolase</fullName>
    </submittedName>
</protein>
<dbReference type="InterPro" id="IPR029058">
    <property type="entry name" value="AB_hydrolase_fold"/>
</dbReference>
<comment type="caution">
    <text evidence="2">The sequence shown here is derived from an EMBL/GenBank/DDBJ whole genome shotgun (WGS) entry which is preliminary data.</text>
</comment>
<organism evidence="2 3">
    <name type="scientific">Gordonia polyisoprenivorans</name>
    <dbReference type="NCBI Taxonomy" id="84595"/>
    <lineage>
        <taxon>Bacteria</taxon>
        <taxon>Bacillati</taxon>
        <taxon>Actinomycetota</taxon>
        <taxon>Actinomycetes</taxon>
        <taxon>Mycobacteriales</taxon>
        <taxon>Gordoniaceae</taxon>
        <taxon>Gordonia</taxon>
    </lineage>
</organism>
<dbReference type="PANTHER" id="PTHR32015:SF1">
    <property type="entry name" value="LIPASE"/>
    <property type="match status" value="1"/>
</dbReference>
<dbReference type="PANTHER" id="PTHR32015">
    <property type="entry name" value="FASTING INDUCED LIPASE"/>
    <property type="match status" value="1"/>
</dbReference>
<dbReference type="GO" id="GO:0016042">
    <property type="term" value="P:lipid catabolic process"/>
    <property type="evidence" value="ECO:0007669"/>
    <property type="project" value="InterPro"/>
</dbReference>
<dbReference type="EMBL" id="JAAXPC010000003">
    <property type="protein sequence ID" value="NKY01421.1"/>
    <property type="molecule type" value="Genomic_DNA"/>
</dbReference>